<dbReference type="InterPro" id="IPR013087">
    <property type="entry name" value="Znf_C2H2_type"/>
</dbReference>
<name>A0A9P5Z612_9AGAR</name>
<dbReference type="GO" id="GO:0008270">
    <property type="term" value="F:zinc ion binding"/>
    <property type="evidence" value="ECO:0007669"/>
    <property type="project" value="UniProtKB-KW"/>
</dbReference>
<feature type="compositionally biased region" description="Polar residues" evidence="3">
    <location>
        <begin position="388"/>
        <end position="399"/>
    </location>
</feature>
<feature type="compositionally biased region" description="Polar residues" evidence="3">
    <location>
        <begin position="89"/>
        <end position="114"/>
    </location>
</feature>
<reference evidence="5" key="1">
    <citation type="submission" date="2020-11" db="EMBL/GenBank/DDBJ databases">
        <authorList>
            <consortium name="DOE Joint Genome Institute"/>
            <person name="Ahrendt S."/>
            <person name="Riley R."/>
            <person name="Andreopoulos W."/>
            <person name="Labutti K."/>
            <person name="Pangilinan J."/>
            <person name="Ruiz-Duenas F.J."/>
            <person name="Barrasa J.M."/>
            <person name="Sanchez-Garcia M."/>
            <person name="Camarero S."/>
            <person name="Miyauchi S."/>
            <person name="Serrano A."/>
            <person name="Linde D."/>
            <person name="Babiker R."/>
            <person name="Drula E."/>
            <person name="Ayuso-Fernandez I."/>
            <person name="Pacheco R."/>
            <person name="Padilla G."/>
            <person name="Ferreira P."/>
            <person name="Barriuso J."/>
            <person name="Kellner H."/>
            <person name="Castanera R."/>
            <person name="Alfaro M."/>
            <person name="Ramirez L."/>
            <person name="Pisabarro A.G."/>
            <person name="Kuo A."/>
            <person name="Tritt A."/>
            <person name="Lipzen A."/>
            <person name="He G."/>
            <person name="Yan M."/>
            <person name="Ng V."/>
            <person name="Cullen D."/>
            <person name="Martin F."/>
            <person name="Rosso M.-N."/>
            <person name="Henrissat B."/>
            <person name="Hibbett D."/>
            <person name="Martinez A.T."/>
            <person name="Grigoriev I.V."/>
        </authorList>
    </citation>
    <scope>NUCLEOTIDE SEQUENCE</scope>
    <source>
        <strain evidence="5">CIRM-BRFM 674</strain>
    </source>
</reference>
<dbReference type="EMBL" id="MU155174">
    <property type="protein sequence ID" value="KAF9481744.1"/>
    <property type="molecule type" value="Genomic_DNA"/>
</dbReference>
<dbReference type="OrthoDB" id="3647690at2759"/>
<feature type="compositionally biased region" description="Acidic residues" evidence="3">
    <location>
        <begin position="784"/>
        <end position="794"/>
    </location>
</feature>
<feature type="region of interest" description="Disordered" evidence="3">
    <location>
        <begin position="1"/>
        <end position="24"/>
    </location>
</feature>
<evidence type="ECO:0000313" key="6">
    <source>
        <dbReference type="Proteomes" id="UP000807469"/>
    </source>
</evidence>
<feature type="coiled-coil region" evidence="2">
    <location>
        <begin position="1043"/>
        <end position="1080"/>
    </location>
</feature>
<feature type="compositionally biased region" description="Basic and acidic residues" evidence="3">
    <location>
        <begin position="408"/>
        <end position="417"/>
    </location>
</feature>
<feature type="compositionally biased region" description="Basic and acidic residues" evidence="3">
    <location>
        <begin position="464"/>
        <end position="483"/>
    </location>
</feature>
<feature type="compositionally biased region" description="Basic and acidic residues" evidence="3">
    <location>
        <begin position="316"/>
        <end position="337"/>
    </location>
</feature>
<dbReference type="Proteomes" id="UP000807469">
    <property type="component" value="Unassembled WGS sequence"/>
</dbReference>
<evidence type="ECO:0000256" key="1">
    <source>
        <dbReference type="PROSITE-ProRule" id="PRU00042"/>
    </source>
</evidence>
<keyword evidence="1" id="KW-0863">Zinc-finger</keyword>
<keyword evidence="1" id="KW-0479">Metal-binding</keyword>
<feature type="compositionally biased region" description="Polar residues" evidence="3">
    <location>
        <begin position="1"/>
        <end position="18"/>
    </location>
</feature>
<feature type="compositionally biased region" description="Basic residues" evidence="3">
    <location>
        <begin position="78"/>
        <end position="88"/>
    </location>
</feature>
<evidence type="ECO:0000256" key="3">
    <source>
        <dbReference type="SAM" id="MobiDB-lite"/>
    </source>
</evidence>
<feature type="compositionally biased region" description="Low complexity" evidence="3">
    <location>
        <begin position="927"/>
        <end position="940"/>
    </location>
</feature>
<comment type="caution">
    <text evidence="5">The sequence shown here is derived from an EMBL/GenBank/DDBJ whole genome shotgun (WGS) entry which is preliminary data.</text>
</comment>
<dbReference type="PROSITE" id="PS50157">
    <property type="entry name" value="ZINC_FINGER_C2H2_2"/>
    <property type="match status" value="1"/>
</dbReference>
<evidence type="ECO:0000313" key="5">
    <source>
        <dbReference type="EMBL" id="KAF9481744.1"/>
    </source>
</evidence>
<feature type="compositionally biased region" description="Basic and acidic residues" evidence="3">
    <location>
        <begin position="255"/>
        <end position="269"/>
    </location>
</feature>
<feature type="compositionally biased region" description="Pro residues" evidence="3">
    <location>
        <begin position="305"/>
        <end position="315"/>
    </location>
</feature>
<keyword evidence="1" id="KW-0862">Zinc</keyword>
<sequence length="1310" mass="143913">MSDSEVSQASISSPSQKFIPQEDDEETLWEVIEITAEKGNTYKVRWKGNDPKTMKPWPQSWVTKSDCTDDLVIEWKRKQKEKQKKSKSGRLSTSSKRTGRDSVSTVGRASTSKLPATPKSKDFRRSASTLTEKVTAKPKTKSGTLAAPIVLSDEDNDMPPPPKPKGTKRKLADATSANSSAHHPPEDAAVDVNINEKSVVQPKGRPKKKRKVEVEIVRPDPESEDASSFMPSHTHIQSSPEPAPRSKDHRRSKNHHAEKYKEALKRKSEESEEEADERMIEDALSQASPPPLPDDFDDIYATDPEAPPPPPPKPTRAPEPKSKGTGKGKEKAKHRESSTTPPPQVLSPIKFGPPSKRRSLANKEKIKTQFKPASKELPNGQSEPIHATTAQVATSSRTLPSPPPGAHDTSEKETLPEERSVAYYDFRYFEPILSPAALARLAEFDEEVMGIPRNTNSGPTTKVAELKPKADAKVQNNKEKSSELQRTNSMSETSRTNKGKGKAQEIEETPELVQKSSNTTAAAPNASKTVAKPKGDWDKPKSKPPSTATTTSKTNTIPHRPSPPPVDAYNSDIVPETDESQEVAKPPTRPTIAVAAKSLKSKSNSRSKTPPLEPEQPNASPKPKELRPIPVLSPSVFRPHLPPSSLPEDISEESSQRRPSSKVSGDEDDPPMSSIEQFESPEKKSSRPTMIMPPKRGGRTRAGSGNSSNGNIRPARESASDIWESDVVKRGLLIASAAKRKQNKETMQPKATLDEIIAKTRSRSGSNKSAQDVERTASKPTPIPEDDEDEDVDMADASTAVVPPASGPHASLEVALQELENAYVDLNGGMEETQEDVTLETIELPPAAPVEPLFLRDEEEESTQDILMDLQRAQQAMQRAMDDKMLGDGWGVLPTIPETTTPPLETGEPDAEPNLSAAQPIPAEVIPKAVVDKAAASDVPPTAPRDEPPPLRRSARSRSISVTTVPPPSRLNSKSKSTAPPPPPAQATLSNAITTPVPIASSNGKSVSAEPSPDNQSAATIASLEAALAAERAKLAQQDISLKEQQSRTAEVLKQQEEAAKQLSDLTAQYQLEKEGWENEKLQLTVQLDSANNGKIMADKDSEFFREQYAKASGFVTSVREENKDLEKRIKIAEEQTQTGVSLVKATFDLRIQTLEEDLKAWRRTAEFLIEKDIRTGNDEIRRRAAEEPELRALCQRQQELYTKAQEDISELEDELEGKRRECAEFESEIRSLRAEATKLHVELNEALFKLDQVGREGYGDESMDTTENGHEFVYSCKWRNGDHICREVFATISELEQHLVTRGGHLHSG</sequence>
<evidence type="ECO:0000256" key="2">
    <source>
        <dbReference type="SAM" id="Coils"/>
    </source>
</evidence>
<feature type="region of interest" description="Disordered" evidence="3">
    <location>
        <begin position="78"/>
        <end position="417"/>
    </location>
</feature>
<feature type="compositionally biased region" description="Low complexity" evidence="3">
    <location>
        <begin position="894"/>
        <end position="906"/>
    </location>
</feature>
<feature type="region of interest" description="Disordered" evidence="3">
    <location>
        <begin position="886"/>
        <end position="1018"/>
    </location>
</feature>
<proteinExistence type="predicted"/>
<feature type="region of interest" description="Disordered" evidence="3">
    <location>
        <begin position="450"/>
        <end position="809"/>
    </location>
</feature>
<protein>
    <recommendedName>
        <fullName evidence="4">C2H2-type domain-containing protein</fullName>
    </recommendedName>
</protein>
<feature type="compositionally biased region" description="Low complexity" evidence="3">
    <location>
        <begin position="544"/>
        <end position="556"/>
    </location>
</feature>
<organism evidence="5 6">
    <name type="scientific">Pholiota conissans</name>
    <dbReference type="NCBI Taxonomy" id="109636"/>
    <lineage>
        <taxon>Eukaryota</taxon>
        <taxon>Fungi</taxon>
        <taxon>Dikarya</taxon>
        <taxon>Basidiomycota</taxon>
        <taxon>Agaricomycotina</taxon>
        <taxon>Agaricomycetes</taxon>
        <taxon>Agaricomycetidae</taxon>
        <taxon>Agaricales</taxon>
        <taxon>Agaricineae</taxon>
        <taxon>Strophariaceae</taxon>
        <taxon>Pholiota</taxon>
    </lineage>
</organism>
<feature type="compositionally biased region" description="Polar residues" evidence="3">
    <location>
        <begin position="229"/>
        <end position="240"/>
    </location>
</feature>
<feature type="compositionally biased region" description="Polar residues" evidence="3">
    <location>
        <begin position="987"/>
        <end position="1006"/>
    </location>
</feature>
<gene>
    <name evidence="5" type="ORF">BDN70DRAFT_875875</name>
</gene>
<feature type="coiled-coil region" evidence="2">
    <location>
        <begin position="1116"/>
        <end position="1243"/>
    </location>
</feature>
<accession>A0A9P5Z612</accession>
<feature type="domain" description="C2H2-type" evidence="4">
    <location>
        <begin position="1275"/>
        <end position="1310"/>
    </location>
</feature>
<feature type="compositionally biased region" description="Low complexity" evidence="3">
    <location>
        <begin position="515"/>
        <end position="529"/>
    </location>
</feature>
<feature type="compositionally biased region" description="Polar residues" evidence="3">
    <location>
        <begin position="484"/>
        <end position="496"/>
    </location>
</feature>
<keyword evidence="6" id="KW-1185">Reference proteome</keyword>
<evidence type="ECO:0000259" key="4">
    <source>
        <dbReference type="PROSITE" id="PS50157"/>
    </source>
</evidence>
<keyword evidence="2" id="KW-0175">Coiled coil</keyword>
<feature type="compositionally biased region" description="Basic and acidic residues" evidence="3">
    <location>
        <begin position="212"/>
        <end position="221"/>
    </location>
</feature>